<keyword evidence="2" id="KW-0805">Transcription regulation</keyword>
<comment type="similarity">
    <text evidence="1">Belongs to the sigma-70 factor family. ECF subfamily.</text>
</comment>
<dbReference type="InterPro" id="IPR014284">
    <property type="entry name" value="RNA_pol_sigma-70_dom"/>
</dbReference>
<dbReference type="OrthoDB" id="3692620at2"/>
<evidence type="ECO:0000259" key="7">
    <source>
        <dbReference type="Pfam" id="PF08281"/>
    </source>
</evidence>
<evidence type="ECO:0000313" key="8">
    <source>
        <dbReference type="EMBL" id="TCO50927.1"/>
    </source>
</evidence>
<dbReference type="NCBIfam" id="TIGR02937">
    <property type="entry name" value="sigma70-ECF"/>
    <property type="match status" value="1"/>
</dbReference>
<sequence length="162" mass="18471">MDFEEFSRAHSRGLVRFAAALTGDTELAQDLVQDALVRAYLRWSRVSQLDKPDLYLRKMVTNGYLSWRRRWYQRSVQTVPQLPSRTVADHAGRVDDTAEVSALLATLTRRQQVAIVLRFFEDRTDDEIADVLGCAAVTVRTHISRALAALRAVVRTEPLETR</sequence>
<dbReference type="Gene3D" id="1.10.1740.10">
    <property type="match status" value="1"/>
</dbReference>
<dbReference type="InterPro" id="IPR013325">
    <property type="entry name" value="RNA_pol_sigma_r2"/>
</dbReference>
<dbReference type="InterPro" id="IPR007627">
    <property type="entry name" value="RNA_pol_sigma70_r2"/>
</dbReference>
<dbReference type="PANTHER" id="PTHR43133:SF50">
    <property type="entry name" value="ECF RNA POLYMERASE SIGMA FACTOR SIGM"/>
    <property type="match status" value="1"/>
</dbReference>
<evidence type="ECO:0000256" key="5">
    <source>
        <dbReference type="ARBA" id="ARBA00023163"/>
    </source>
</evidence>
<evidence type="ECO:0000256" key="3">
    <source>
        <dbReference type="ARBA" id="ARBA00023082"/>
    </source>
</evidence>
<feature type="domain" description="RNA polymerase sigma-70 region 2" evidence="6">
    <location>
        <begin position="8"/>
        <end position="70"/>
    </location>
</feature>
<dbReference type="InterPro" id="IPR013249">
    <property type="entry name" value="RNA_pol_sigma70_r4_t2"/>
</dbReference>
<evidence type="ECO:0000313" key="9">
    <source>
        <dbReference type="Proteomes" id="UP000295680"/>
    </source>
</evidence>
<keyword evidence="9" id="KW-1185">Reference proteome</keyword>
<dbReference type="NCBIfam" id="TIGR02983">
    <property type="entry name" value="SigE-fam_strep"/>
    <property type="match status" value="1"/>
</dbReference>
<protein>
    <submittedName>
        <fullName evidence="8">RNA polymerase sigma-70 factor (Sigma-E family)</fullName>
    </submittedName>
</protein>
<reference evidence="8 9" key="1">
    <citation type="submission" date="2019-03" db="EMBL/GenBank/DDBJ databases">
        <title>Genomic Encyclopedia of Type Strains, Phase IV (KMG-IV): sequencing the most valuable type-strain genomes for metagenomic binning, comparative biology and taxonomic classification.</title>
        <authorList>
            <person name="Goeker M."/>
        </authorList>
    </citation>
    <scope>NUCLEOTIDE SEQUENCE [LARGE SCALE GENOMIC DNA]</scope>
    <source>
        <strain evidence="8 9">DSM 45934</strain>
    </source>
</reference>
<dbReference type="Pfam" id="PF04542">
    <property type="entry name" value="Sigma70_r2"/>
    <property type="match status" value="1"/>
</dbReference>
<keyword evidence="5" id="KW-0804">Transcription</keyword>
<evidence type="ECO:0000256" key="1">
    <source>
        <dbReference type="ARBA" id="ARBA00010641"/>
    </source>
</evidence>
<feature type="domain" description="RNA polymerase sigma factor 70 region 4 type 2" evidence="7">
    <location>
        <begin position="99"/>
        <end position="150"/>
    </location>
</feature>
<proteinExistence type="inferred from homology"/>
<dbReference type="InterPro" id="IPR013324">
    <property type="entry name" value="RNA_pol_sigma_r3/r4-like"/>
</dbReference>
<dbReference type="InterPro" id="IPR039425">
    <property type="entry name" value="RNA_pol_sigma-70-like"/>
</dbReference>
<evidence type="ECO:0000259" key="6">
    <source>
        <dbReference type="Pfam" id="PF04542"/>
    </source>
</evidence>
<keyword evidence="4" id="KW-0238">DNA-binding</keyword>
<organism evidence="8 9">
    <name type="scientific">Actinocrispum wychmicini</name>
    <dbReference type="NCBI Taxonomy" id="1213861"/>
    <lineage>
        <taxon>Bacteria</taxon>
        <taxon>Bacillati</taxon>
        <taxon>Actinomycetota</taxon>
        <taxon>Actinomycetes</taxon>
        <taxon>Pseudonocardiales</taxon>
        <taxon>Pseudonocardiaceae</taxon>
        <taxon>Actinocrispum</taxon>
    </lineage>
</organism>
<evidence type="ECO:0000256" key="2">
    <source>
        <dbReference type="ARBA" id="ARBA00023015"/>
    </source>
</evidence>
<dbReference type="EMBL" id="SLWS01000013">
    <property type="protein sequence ID" value="TCO50927.1"/>
    <property type="molecule type" value="Genomic_DNA"/>
</dbReference>
<dbReference type="CDD" id="cd06171">
    <property type="entry name" value="Sigma70_r4"/>
    <property type="match status" value="1"/>
</dbReference>
<dbReference type="SUPFAM" id="SSF88946">
    <property type="entry name" value="Sigma2 domain of RNA polymerase sigma factors"/>
    <property type="match status" value="1"/>
</dbReference>
<accession>A0A4R2IZT5</accession>
<dbReference type="AlphaFoldDB" id="A0A4R2IZT5"/>
<dbReference type="Gene3D" id="1.10.10.10">
    <property type="entry name" value="Winged helix-like DNA-binding domain superfamily/Winged helix DNA-binding domain"/>
    <property type="match status" value="1"/>
</dbReference>
<name>A0A4R2IZT5_9PSEU</name>
<dbReference type="SUPFAM" id="SSF88659">
    <property type="entry name" value="Sigma3 and sigma4 domains of RNA polymerase sigma factors"/>
    <property type="match status" value="1"/>
</dbReference>
<dbReference type="InterPro" id="IPR036388">
    <property type="entry name" value="WH-like_DNA-bd_sf"/>
</dbReference>
<dbReference type="Proteomes" id="UP000295680">
    <property type="component" value="Unassembled WGS sequence"/>
</dbReference>
<gene>
    <name evidence="8" type="ORF">EV192_113310</name>
</gene>
<dbReference type="InterPro" id="IPR014325">
    <property type="entry name" value="RNA_pol_sigma-E_actinobac"/>
</dbReference>
<dbReference type="PANTHER" id="PTHR43133">
    <property type="entry name" value="RNA POLYMERASE ECF-TYPE SIGMA FACTO"/>
    <property type="match status" value="1"/>
</dbReference>
<dbReference type="RefSeq" id="WP_132124858.1">
    <property type="nucleotide sequence ID" value="NZ_SLWS01000013.1"/>
</dbReference>
<dbReference type="GO" id="GO:0006352">
    <property type="term" value="P:DNA-templated transcription initiation"/>
    <property type="evidence" value="ECO:0007669"/>
    <property type="project" value="InterPro"/>
</dbReference>
<keyword evidence="3" id="KW-0731">Sigma factor</keyword>
<evidence type="ECO:0000256" key="4">
    <source>
        <dbReference type="ARBA" id="ARBA00023125"/>
    </source>
</evidence>
<dbReference type="GO" id="GO:0003677">
    <property type="term" value="F:DNA binding"/>
    <property type="evidence" value="ECO:0007669"/>
    <property type="project" value="UniProtKB-KW"/>
</dbReference>
<comment type="caution">
    <text evidence="8">The sequence shown here is derived from an EMBL/GenBank/DDBJ whole genome shotgun (WGS) entry which is preliminary data.</text>
</comment>
<dbReference type="Pfam" id="PF08281">
    <property type="entry name" value="Sigma70_r4_2"/>
    <property type="match status" value="1"/>
</dbReference>
<dbReference type="GO" id="GO:0016987">
    <property type="term" value="F:sigma factor activity"/>
    <property type="evidence" value="ECO:0007669"/>
    <property type="project" value="UniProtKB-KW"/>
</dbReference>